<evidence type="ECO:0000259" key="4">
    <source>
        <dbReference type="Pfam" id="PF07238"/>
    </source>
</evidence>
<organism evidence="6 7">
    <name type="scientific">Desulfolutivibrio sulfodismutans</name>
    <dbReference type="NCBI Taxonomy" id="63561"/>
    <lineage>
        <taxon>Bacteria</taxon>
        <taxon>Pseudomonadati</taxon>
        <taxon>Thermodesulfobacteriota</taxon>
        <taxon>Desulfovibrionia</taxon>
        <taxon>Desulfovibrionales</taxon>
        <taxon>Desulfovibrionaceae</taxon>
        <taxon>Desulfolutivibrio</taxon>
    </lineage>
</organism>
<proteinExistence type="predicted"/>
<evidence type="ECO:0000256" key="1">
    <source>
        <dbReference type="ARBA" id="ARBA00022636"/>
    </source>
</evidence>
<dbReference type="InterPro" id="IPR012349">
    <property type="entry name" value="Split_barrel_FMN-bd"/>
</dbReference>
<keyword evidence="6" id="KW-0969">Cilium</keyword>
<evidence type="ECO:0000259" key="5">
    <source>
        <dbReference type="Pfam" id="PF12945"/>
    </source>
</evidence>
<keyword evidence="3" id="KW-0975">Bacterial flagellum</keyword>
<keyword evidence="1" id="KW-0973">c-di-GMP</keyword>
<dbReference type="EMBL" id="JAAGRQ010000104">
    <property type="protein sequence ID" value="NDY58462.1"/>
    <property type="molecule type" value="Genomic_DNA"/>
</dbReference>
<dbReference type="GO" id="GO:0035438">
    <property type="term" value="F:cyclic-di-GMP binding"/>
    <property type="evidence" value="ECO:0007669"/>
    <property type="project" value="InterPro"/>
</dbReference>
<dbReference type="Pfam" id="PF07238">
    <property type="entry name" value="PilZ"/>
    <property type="match status" value="1"/>
</dbReference>
<evidence type="ECO:0000313" key="7">
    <source>
        <dbReference type="Proteomes" id="UP000469724"/>
    </source>
</evidence>
<keyword evidence="6" id="KW-0966">Cell projection</keyword>
<dbReference type="Gene3D" id="2.30.110.10">
    <property type="entry name" value="Electron Transport, Fmn-binding Protein, Chain A"/>
    <property type="match status" value="1"/>
</dbReference>
<reference evidence="6 7" key="1">
    <citation type="submission" date="2020-02" db="EMBL/GenBank/DDBJ databases">
        <title>Comparative genomics of sulfur disproportionating microorganisms.</title>
        <authorList>
            <person name="Ward L.M."/>
            <person name="Bertran E."/>
            <person name="Johnston D.T."/>
        </authorList>
    </citation>
    <scope>NUCLEOTIDE SEQUENCE [LARGE SCALE GENOMIC DNA]</scope>
    <source>
        <strain evidence="6 7">DSM 3696</strain>
    </source>
</reference>
<dbReference type="InterPro" id="IPR009875">
    <property type="entry name" value="PilZ_domain"/>
</dbReference>
<dbReference type="Proteomes" id="UP000469724">
    <property type="component" value="Unassembled WGS sequence"/>
</dbReference>
<keyword evidence="7" id="KW-1185">Reference proteome</keyword>
<name>A0A7K3NQH3_9BACT</name>
<dbReference type="Pfam" id="PF12945">
    <property type="entry name" value="PilZNR"/>
    <property type="match status" value="1"/>
</dbReference>
<accession>A0A7K3NQH3</accession>
<gene>
    <name evidence="6" type="ORF">G3N56_17145</name>
</gene>
<dbReference type="Gene3D" id="2.40.10.220">
    <property type="entry name" value="predicted glycosyltransferase like domains"/>
    <property type="match status" value="1"/>
</dbReference>
<sequence>MPSELFVRIVRSQEMNIAVGSKAVVEPQGVGERFASRFVGWSPHKYMVLSLPTVVTVRDHIYDGKKLVIRYMSCDGLVCGFETVVQGAVFTPQRIVLVDYPSKIAVHNIRKGKRVSVFFGGEITFADKKCACYILDISLDGCQIAMDTAHDCVSLLKIGDDVIVQFVLPGLEPVKYSLSGTLTRALDQKNEACRHFGLKFAPMPDSESKDLESYITDAERFMTSSCSLDK</sequence>
<keyword evidence="6" id="KW-0282">Flagellum</keyword>
<keyword evidence="2" id="KW-0547">Nucleotide-binding</keyword>
<protein>
    <submittedName>
        <fullName evidence="6">Flagellar brake protein</fullName>
    </submittedName>
</protein>
<dbReference type="InterPro" id="IPR009926">
    <property type="entry name" value="T3SS_YcgR_PilZN"/>
</dbReference>
<comment type="caution">
    <text evidence="6">The sequence shown here is derived from an EMBL/GenBank/DDBJ whole genome shotgun (WGS) entry which is preliminary data.</text>
</comment>
<feature type="domain" description="Type III secretion system flagellar brake protein YcgR PilZN" evidence="5">
    <location>
        <begin position="19"/>
        <end position="101"/>
    </location>
</feature>
<dbReference type="AlphaFoldDB" id="A0A7K3NQH3"/>
<dbReference type="RefSeq" id="WP_163303534.1">
    <property type="nucleotide sequence ID" value="NZ_JAAGRQ010000104.1"/>
</dbReference>
<feature type="domain" description="PilZ" evidence="4">
    <location>
        <begin position="109"/>
        <end position="216"/>
    </location>
</feature>
<dbReference type="SUPFAM" id="SSF141371">
    <property type="entry name" value="PilZ domain-like"/>
    <property type="match status" value="2"/>
</dbReference>
<evidence type="ECO:0000313" key="6">
    <source>
        <dbReference type="EMBL" id="NDY58462.1"/>
    </source>
</evidence>
<evidence type="ECO:0000256" key="2">
    <source>
        <dbReference type="ARBA" id="ARBA00022741"/>
    </source>
</evidence>
<evidence type="ECO:0000256" key="3">
    <source>
        <dbReference type="ARBA" id="ARBA00023143"/>
    </source>
</evidence>